<dbReference type="InterPro" id="IPR018247">
    <property type="entry name" value="EF_Hand_1_Ca_BS"/>
</dbReference>
<evidence type="ECO:0000313" key="3">
    <source>
        <dbReference type="Proteomes" id="UP000475862"/>
    </source>
</evidence>
<dbReference type="EMBL" id="VYZN01000080">
    <property type="protein sequence ID" value="KAE9523332.1"/>
    <property type="molecule type" value="Genomic_DNA"/>
</dbReference>
<name>A0A6G0SYJ7_APHGL</name>
<proteinExistence type="predicted"/>
<protein>
    <recommendedName>
        <fullName evidence="1">Helitron helicase-like domain-containing protein</fullName>
    </recommendedName>
</protein>
<dbReference type="Pfam" id="PF14214">
    <property type="entry name" value="Helitron_like_N"/>
    <property type="match status" value="1"/>
</dbReference>
<evidence type="ECO:0000313" key="2">
    <source>
        <dbReference type="EMBL" id="KAE9523332.1"/>
    </source>
</evidence>
<keyword evidence="3" id="KW-1185">Reference proteome</keyword>
<feature type="domain" description="Helitron helicase-like" evidence="1">
    <location>
        <begin position="394"/>
        <end position="556"/>
    </location>
</feature>
<dbReference type="PANTHER" id="PTHR45786">
    <property type="entry name" value="DNA BINDING PROTEIN-LIKE"/>
    <property type="match status" value="1"/>
</dbReference>
<dbReference type="InterPro" id="IPR025476">
    <property type="entry name" value="Helitron_helicase-like"/>
</dbReference>
<evidence type="ECO:0000259" key="1">
    <source>
        <dbReference type="Pfam" id="PF14214"/>
    </source>
</evidence>
<sequence>MYGIEQMAREIRKLIVSHVTKYWTEFSIMSHDNNRDNYMSSAEYFADMSQLYTYGGLCELVAAGQLLLVLRMRFMQNLSRGHFDVYLPNESEILIPQRDSTLQQSPFSLSLKKGRKCRARYTGNIRKKQLQNAAKTYALCNPLVNRSAVARYQLDNPEEEKTPGICCNNGKVQLPSFEYLPEPLNSLLMDRNPHHNHFTDLTRKYNGYFQMTSFGVNKIVTEGFMPTFKVQGQVYHLVGSLMHKPDQNAQFLQIYFVSEDEREIRSRCANFPDVKPGLVKQSQSMLHEKNSYVKQFKTTIARRKLNNAHVGRFNAPTQNEIALIIGSQKFENKDIVLQSHDNKLQCISEIHRAYDALQYPLMFCHGEDGYSINIPLCNPTTKLPLEKKVSAASFYAYRIMIRQGEVNHILYFRSFFSQFLIDIFAKIETERLNCIRNHQKQVRAENYIHLKDAVGSNDVNATDLGQIVVLPSSFTGGPRYMHERTQDAMTYFRVHGHPDLFITFTCNPTWKDIIDALFSGQKPHDRHDIIARVFHIKVKKLMALLTKGKLFGDISAEIPDPEQDSLLYDIVKSNMVHGPCDSLNPNAPCMKENTCSKRYPRKLCRDKRRWIPRVQEEKEAGKECRWLADRKEGRCIRKSTSINTIHPHNTECYYIRMLLREIRGPTSFSDLKTVNGILHNTFQSACDLLDLLEDDNHWNNTLNEASLSDSPSKLYELFTVMLVFCQLSDPLTLWDTYT</sequence>
<dbReference type="CDD" id="cd22757">
    <property type="entry name" value="OTU_P87_VP80-like"/>
    <property type="match status" value="1"/>
</dbReference>
<dbReference type="PROSITE" id="PS00018">
    <property type="entry name" value="EF_HAND_1"/>
    <property type="match status" value="1"/>
</dbReference>
<comment type="caution">
    <text evidence="2">The sequence shown here is derived from an EMBL/GenBank/DDBJ whole genome shotgun (WGS) entry which is preliminary data.</text>
</comment>
<dbReference type="AlphaFoldDB" id="A0A6G0SYJ7"/>
<dbReference type="OrthoDB" id="6621070at2759"/>
<reference evidence="2 3" key="1">
    <citation type="submission" date="2019-08" db="EMBL/GenBank/DDBJ databases">
        <title>The genome of the soybean aphid Biotype 1, its phylome, world population structure and adaptation to the North American continent.</title>
        <authorList>
            <person name="Giordano R."/>
            <person name="Donthu R.K."/>
            <person name="Hernandez A.G."/>
            <person name="Wright C.L."/>
            <person name="Zimin A.V."/>
        </authorList>
    </citation>
    <scope>NUCLEOTIDE SEQUENCE [LARGE SCALE GENOMIC DNA]</scope>
    <source>
        <tissue evidence="2">Whole aphids</tissue>
    </source>
</reference>
<organism evidence="2 3">
    <name type="scientific">Aphis glycines</name>
    <name type="common">Soybean aphid</name>
    <dbReference type="NCBI Taxonomy" id="307491"/>
    <lineage>
        <taxon>Eukaryota</taxon>
        <taxon>Metazoa</taxon>
        <taxon>Ecdysozoa</taxon>
        <taxon>Arthropoda</taxon>
        <taxon>Hexapoda</taxon>
        <taxon>Insecta</taxon>
        <taxon>Pterygota</taxon>
        <taxon>Neoptera</taxon>
        <taxon>Paraneoptera</taxon>
        <taxon>Hemiptera</taxon>
        <taxon>Sternorrhyncha</taxon>
        <taxon>Aphidomorpha</taxon>
        <taxon>Aphidoidea</taxon>
        <taxon>Aphididae</taxon>
        <taxon>Aphidini</taxon>
        <taxon>Aphis</taxon>
        <taxon>Aphis</taxon>
    </lineage>
</organism>
<dbReference type="PANTHER" id="PTHR45786:SF74">
    <property type="entry name" value="ATP-DEPENDENT DNA HELICASE"/>
    <property type="match status" value="1"/>
</dbReference>
<dbReference type="Proteomes" id="UP000475862">
    <property type="component" value="Unassembled WGS sequence"/>
</dbReference>
<gene>
    <name evidence="2" type="ORF">AGLY_016280</name>
</gene>
<accession>A0A6G0SYJ7</accession>